<evidence type="ECO:0000256" key="3">
    <source>
        <dbReference type="ARBA" id="ARBA00022475"/>
    </source>
</evidence>
<feature type="transmembrane region" description="Helical" evidence="7">
    <location>
        <begin position="169"/>
        <end position="187"/>
    </location>
</feature>
<feature type="transmembrane region" description="Helical" evidence="7">
    <location>
        <begin position="377"/>
        <end position="395"/>
    </location>
</feature>
<dbReference type="InterPro" id="IPR020846">
    <property type="entry name" value="MFS_dom"/>
</dbReference>
<evidence type="ECO:0000256" key="1">
    <source>
        <dbReference type="ARBA" id="ARBA00004651"/>
    </source>
</evidence>
<evidence type="ECO:0000256" key="2">
    <source>
        <dbReference type="ARBA" id="ARBA00022448"/>
    </source>
</evidence>
<keyword evidence="3" id="KW-1003">Cell membrane</keyword>
<dbReference type="GO" id="GO:0022857">
    <property type="term" value="F:transmembrane transporter activity"/>
    <property type="evidence" value="ECO:0007669"/>
    <property type="project" value="InterPro"/>
</dbReference>
<dbReference type="CDD" id="cd17474">
    <property type="entry name" value="MFS_YfmO_like"/>
    <property type="match status" value="1"/>
</dbReference>
<keyword evidence="5 7" id="KW-1133">Transmembrane helix</keyword>
<keyword evidence="2" id="KW-0813">Transport</keyword>
<comment type="subcellular location">
    <subcellularLocation>
        <location evidence="1">Cell membrane</location>
        <topology evidence="1">Multi-pass membrane protein</topology>
    </subcellularLocation>
</comment>
<feature type="transmembrane region" description="Helical" evidence="7">
    <location>
        <begin position="216"/>
        <end position="240"/>
    </location>
</feature>
<feature type="transmembrane region" description="Helical" evidence="7">
    <location>
        <begin position="345"/>
        <end position="365"/>
    </location>
</feature>
<evidence type="ECO:0000313" key="9">
    <source>
        <dbReference type="EMBL" id="TCL59805.1"/>
    </source>
</evidence>
<comment type="caution">
    <text evidence="9">The sequence shown here is derived from an EMBL/GenBank/DDBJ whole genome shotgun (WGS) entry which is preliminary data.</text>
</comment>
<gene>
    <name evidence="9" type="ORF">EDC14_103742</name>
</gene>
<dbReference type="RefSeq" id="WP_243663073.1">
    <property type="nucleotide sequence ID" value="NZ_SLUN01000037.1"/>
</dbReference>
<feature type="transmembrane region" description="Helical" evidence="7">
    <location>
        <begin position="284"/>
        <end position="303"/>
    </location>
</feature>
<reference evidence="9 10" key="1">
    <citation type="submission" date="2019-03" db="EMBL/GenBank/DDBJ databases">
        <title>Genomic Encyclopedia of Type Strains, Phase IV (KMG-IV): sequencing the most valuable type-strain genomes for metagenomic binning, comparative biology and taxonomic classification.</title>
        <authorList>
            <person name="Goeker M."/>
        </authorList>
    </citation>
    <scope>NUCLEOTIDE SEQUENCE [LARGE SCALE GENOMIC DNA]</scope>
    <source>
        <strain evidence="9 10">LX-B</strain>
    </source>
</reference>
<dbReference type="GO" id="GO:0005886">
    <property type="term" value="C:plasma membrane"/>
    <property type="evidence" value="ECO:0007669"/>
    <property type="project" value="UniProtKB-SubCell"/>
</dbReference>
<feature type="transmembrane region" description="Helical" evidence="7">
    <location>
        <begin position="74"/>
        <end position="95"/>
    </location>
</feature>
<dbReference type="PANTHER" id="PTHR43124:SF3">
    <property type="entry name" value="CHLORAMPHENICOL EFFLUX PUMP RV0191"/>
    <property type="match status" value="1"/>
</dbReference>
<feature type="transmembrane region" description="Helical" evidence="7">
    <location>
        <begin position="252"/>
        <end position="272"/>
    </location>
</feature>
<name>A0A4R1R336_HYDET</name>
<dbReference type="PRINTS" id="PR01036">
    <property type="entry name" value="TCRTETB"/>
</dbReference>
<dbReference type="PANTHER" id="PTHR43124">
    <property type="entry name" value="PURINE EFFLUX PUMP PBUE"/>
    <property type="match status" value="1"/>
</dbReference>
<feature type="transmembrane region" description="Helical" evidence="7">
    <location>
        <begin position="7"/>
        <end position="29"/>
    </location>
</feature>
<feature type="transmembrane region" description="Helical" evidence="7">
    <location>
        <begin position="41"/>
        <end position="62"/>
    </location>
</feature>
<organism evidence="9 10">
    <name type="scientific">Hydrogenispora ethanolica</name>
    <dbReference type="NCBI Taxonomy" id="1082276"/>
    <lineage>
        <taxon>Bacteria</taxon>
        <taxon>Bacillati</taxon>
        <taxon>Bacillota</taxon>
        <taxon>Hydrogenispora</taxon>
    </lineage>
</organism>
<dbReference type="Gene3D" id="1.20.1250.20">
    <property type="entry name" value="MFS general substrate transporter like domains"/>
    <property type="match status" value="1"/>
</dbReference>
<dbReference type="InterPro" id="IPR050189">
    <property type="entry name" value="MFS_Efflux_Transporters"/>
</dbReference>
<evidence type="ECO:0000256" key="5">
    <source>
        <dbReference type="ARBA" id="ARBA00022989"/>
    </source>
</evidence>
<keyword evidence="4 7" id="KW-0812">Transmembrane</keyword>
<accession>A0A4R1R336</accession>
<dbReference type="PROSITE" id="PS50850">
    <property type="entry name" value="MFS"/>
    <property type="match status" value="1"/>
</dbReference>
<dbReference type="SUPFAM" id="SSF103473">
    <property type="entry name" value="MFS general substrate transporter"/>
    <property type="match status" value="1"/>
</dbReference>
<evidence type="ECO:0000259" key="8">
    <source>
        <dbReference type="PROSITE" id="PS50850"/>
    </source>
</evidence>
<keyword evidence="10" id="KW-1185">Reference proteome</keyword>
<feature type="transmembrane region" description="Helical" evidence="7">
    <location>
        <begin position="309"/>
        <end position="333"/>
    </location>
</feature>
<sequence>MDKKVSLTIAILCLVPFIMVLGNSMLIPVLPSIQKELHVNLVQVGLLITVFSIPAGMVIPFAGMLSDRIGRKKVMFPALLVYGAGGILAGLFAIWFKEQAFAWIVVARVIQGMGAGGTYQLSMALAGDLIQSNERSKVLGLLEAANGIGKVVSPLAGAAVALISWYTPFFVYGVLAIPVAFLILLLVKEDTQKLKEKVQPIPEYLKNLLTILKQKWLPLSVSFGSGLLALFSLFGLLSFYSDILEKQFKMNVFSRGLILAIPVLVMAITAYVLGTVMQKQLAKILKWAAVTGLFLIGAGLVLFCTAKSVVWYTATAAVLGLGTGAVLPSLNTLITSAAPKTERGLITCLYGTVRFFGVAIGPPLFGYAEKISKPPVFWSTAGVCVLLGLLFLFFVNPAKIIPKEIQQQSSSQSKG</sequence>
<dbReference type="Proteomes" id="UP000295008">
    <property type="component" value="Unassembled WGS sequence"/>
</dbReference>
<evidence type="ECO:0000256" key="7">
    <source>
        <dbReference type="SAM" id="Phobius"/>
    </source>
</evidence>
<evidence type="ECO:0000256" key="4">
    <source>
        <dbReference type="ARBA" id="ARBA00022692"/>
    </source>
</evidence>
<dbReference type="InterPro" id="IPR005829">
    <property type="entry name" value="Sugar_transporter_CS"/>
</dbReference>
<proteinExistence type="predicted"/>
<dbReference type="EMBL" id="SLUN01000037">
    <property type="protein sequence ID" value="TCL59805.1"/>
    <property type="molecule type" value="Genomic_DNA"/>
</dbReference>
<dbReference type="PROSITE" id="PS00216">
    <property type="entry name" value="SUGAR_TRANSPORT_1"/>
    <property type="match status" value="1"/>
</dbReference>
<evidence type="ECO:0000256" key="6">
    <source>
        <dbReference type="ARBA" id="ARBA00023136"/>
    </source>
</evidence>
<protein>
    <submittedName>
        <fullName evidence="9">ACDE family multidrug resistance protein</fullName>
    </submittedName>
</protein>
<dbReference type="AlphaFoldDB" id="A0A4R1R336"/>
<keyword evidence="6 7" id="KW-0472">Membrane</keyword>
<dbReference type="InterPro" id="IPR036259">
    <property type="entry name" value="MFS_trans_sf"/>
</dbReference>
<dbReference type="InterPro" id="IPR011701">
    <property type="entry name" value="MFS"/>
</dbReference>
<evidence type="ECO:0000313" key="10">
    <source>
        <dbReference type="Proteomes" id="UP000295008"/>
    </source>
</evidence>
<dbReference type="Pfam" id="PF07690">
    <property type="entry name" value="MFS_1"/>
    <property type="match status" value="1"/>
</dbReference>
<feature type="domain" description="Major facilitator superfamily (MFS) profile" evidence="8">
    <location>
        <begin position="8"/>
        <end position="399"/>
    </location>
</feature>